<dbReference type="Gene3D" id="3.40.50.2300">
    <property type="match status" value="1"/>
</dbReference>
<dbReference type="Pfam" id="PF00072">
    <property type="entry name" value="Response_reg"/>
    <property type="match status" value="1"/>
</dbReference>
<dbReference type="Proteomes" id="UP001219901">
    <property type="component" value="Chromosome"/>
</dbReference>
<evidence type="ECO:0000313" key="6">
    <source>
        <dbReference type="Proteomes" id="UP001219901"/>
    </source>
</evidence>
<gene>
    <name evidence="4" type="ORF">GKO46_07205</name>
    <name evidence="5" type="ORF">GKO48_01210</name>
</gene>
<organism evidence="5 6">
    <name type="scientific">Candidatus Lucifugimonas marina</name>
    <dbReference type="NCBI Taxonomy" id="3038979"/>
    <lineage>
        <taxon>Bacteria</taxon>
        <taxon>Bacillati</taxon>
        <taxon>Chloroflexota</taxon>
        <taxon>Dehalococcoidia</taxon>
        <taxon>SAR202 cluster</taxon>
        <taxon>Candidatus Lucifugimonadales</taxon>
        <taxon>Candidatus Lucifugimonadaceae</taxon>
        <taxon>Candidatus Lucifugimonas</taxon>
    </lineage>
</organism>
<dbReference type="InterPro" id="IPR050595">
    <property type="entry name" value="Bact_response_regulator"/>
</dbReference>
<dbReference type="PANTHER" id="PTHR44591">
    <property type="entry name" value="STRESS RESPONSE REGULATOR PROTEIN 1"/>
    <property type="match status" value="1"/>
</dbReference>
<accession>A0AAJ5ZG58</accession>
<dbReference type="Proteomes" id="UP001321249">
    <property type="component" value="Unassembled WGS sequence"/>
</dbReference>
<keyword evidence="1" id="KW-0597">Phosphoprotein</keyword>
<dbReference type="GO" id="GO:0000160">
    <property type="term" value="P:phosphorelay signal transduction system"/>
    <property type="evidence" value="ECO:0007669"/>
    <property type="project" value="UniProtKB-KW"/>
</dbReference>
<name>A0AAJ5ZG58_9CHLR</name>
<proteinExistence type="predicted"/>
<dbReference type="InterPro" id="IPR001789">
    <property type="entry name" value="Sig_transdc_resp-reg_receiver"/>
</dbReference>
<keyword evidence="6" id="KW-1185">Reference proteome</keyword>
<evidence type="ECO:0000313" key="4">
    <source>
        <dbReference type="EMBL" id="MDG0866862.1"/>
    </source>
</evidence>
<dbReference type="PANTHER" id="PTHR44591:SF14">
    <property type="entry name" value="PROTEIN PILG"/>
    <property type="match status" value="1"/>
</dbReference>
<dbReference type="AlphaFoldDB" id="A0AAJ5ZG58"/>
<reference evidence="6 7" key="1">
    <citation type="submission" date="2019-11" db="EMBL/GenBank/DDBJ databases">
        <authorList>
            <person name="Cho J.-C."/>
        </authorList>
    </citation>
    <scope>NUCLEOTIDE SEQUENCE [LARGE SCALE GENOMIC DNA]</scope>
    <source>
        <strain evidence="5 6">JH1073</strain>
        <strain evidence="4 7">JH702</strain>
    </source>
</reference>
<protein>
    <submittedName>
        <fullName evidence="5">Response regulator</fullName>
    </submittedName>
</protein>
<dbReference type="SUPFAM" id="SSF52172">
    <property type="entry name" value="CheY-like"/>
    <property type="match status" value="1"/>
</dbReference>
<dbReference type="CDD" id="cd00156">
    <property type="entry name" value="REC"/>
    <property type="match status" value="1"/>
</dbReference>
<sequence>MAKILVADDSSFVRVKLVSILQTAGHEVIETVDGTTVLKWAIAEQPEVIMLDLMMSGADGWTTLGDLKMHDATSDIPVIISSSLSSDEDLMKAHKMGAFDFLPKPWTSDDLVKRIRWASLARAANAA</sequence>
<dbReference type="RefSeq" id="WP_342824657.1">
    <property type="nucleotide sequence ID" value="NZ_CP046146.1"/>
</dbReference>
<evidence type="ECO:0000256" key="1">
    <source>
        <dbReference type="ARBA" id="ARBA00022553"/>
    </source>
</evidence>
<evidence type="ECO:0000313" key="5">
    <source>
        <dbReference type="EMBL" id="WFG38282.1"/>
    </source>
</evidence>
<evidence type="ECO:0000259" key="3">
    <source>
        <dbReference type="SMART" id="SM00448"/>
    </source>
</evidence>
<dbReference type="SMART" id="SM00448">
    <property type="entry name" value="REC"/>
    <property type="match status" value="1"/>
</dbReference>
<evidence type="ECO:0000313" key="7">
    <source>
        <dbReference type="Proteomes" id="UP001321249"/>
    </source>
</evidence>
<reference evidence="5" key="2">
    <citation type="journal article" date="2023" name="Nat. Commun.">
        <title>Cultivation of marine bacteria of the SAR202 clade.</title>
        <authorList>
            <person name="Lim Y."/>
            <person name="Seo J.H."/>
            <person name="Giovannoni S.J."/>
            <person name="Kang I."/>
            <person name="Cho J.C."/>
        </authorList>
    </citation>
    <scope>NUCLEOTIDE SEQUENCE</scope>
    <source>
        <strain evidence="5">JH1073</strain>
    </source>
</reference>
<dbReference type="EMBL" id="WMBE01000002">
    <property type="protein sequence ID" value="MDG0866862.1"/>
    <property type="molecule type" value="Genomic_DNA"/>
</dbReference>
<dbReference type="InterPro" id="IPR011006">
    <property type="entry name" value="CheY-like_superfamily"/>
</dbReference>
<reference evidence="6" key="3">
    <citation type="submission" date="2023-06" db="EMBL/GenBank/DDBJ databases">
        <title>Pangenomics reveal diversification of enzyme families and niche specialization in globally abundant SAR202 bacteria.</title>
        <authorList>
            <person name="Saw J.H.W."/>
        </authorList>
    </citation>
    <scope>NUCLEOTIDE SEQUENCE [LARGE SCALE GENOMIC DNA]</scope>
    <source>
        <strain evidence="6">JH1073</strain>
    </source>
</reference>
<feature type="domain" description="Response regulatory" evidence="3">
    <location>
        <begin position="2"/>
        <end position="115"/>
    </location>
</feature>
<dbReference type="EMBL" id="CP046147">
    <property type="protein sequence ID" value="WFG38282.1"/>
    <property type="molecule type" value="Genomic_DNA"/>
</dbReference>
<evidence type="ECO:0000256" key="2">
    <source>
        <dbReference type="ARBA" id="ARBA00023012"/>
    </source>
</evidence>
<keyword evidence="2" id="KW-0902">Two-component regulatory system</keyword>